<proteinExistence type="predicted"/>
<dbReference type="AlphaFoldDB" id="A0A497EPX3"/>
<gene>
    <name evidence="1" type="ORF">DRJ31_05425</name>
</gene>
<comment type="caution">
    <text evidence="1">The sequence shown here is derived from an EMBL/GenBank/DDBJ whole genome shotgun (WGS) entry which is preliminary data.</text>
</comment>
<organism evidence="1 2">
    <name type="scientific">Thermoproteota archaeon</name>
    <dbReference type="NCBI Taxonomy" id="2056631"/>
    <lineage>
        <taxon>Archaea</taxon>
        <taxon>Thermoproteota</taxon>
    </lineage>
</organism>
<name>A0A497EPX3_9CREN</name>
<sequence>MGLVNEIRAYVFEKYIKPAFDKGEAFVTIRAGDVHKEMGLRNRIPAVCTALGANKAMEYFSERLRKLGHKITVILDSSETPPSGYGASAQYTYTFEHDQEQSNEYFSNEEYEVTEDEARKLMSEYLSIELYKARLNIRGKYKEFDLVNEKHGIVGDFKNLKFKGQASAEMSNIVEYVWLMEKLEHYTKKKWRKIIVGAGNKETFEKFAKKYDPWLNDLEIYFITSNHKILKIR</sequence>
<dbReference type="EMBL" id="QMQV01000042">
    <property type="protein sequence ID" value="RLE49287.1"/>
    <property type="molecule type" value="Genomic_DNA"/>
</dbReference>
<reference evidence="1 2" key="1">
    <citation type="submission" date="2018-06" db="EMBL/GenBank/DDBJ databases">
        <title>Extensive metabolic versatility and redundancy in microbially diverse, dynamic hydrothermal sediments.</title>
        <authorList>
            <person name="Dombrowski N."/>
            <person name="Teske A."/>
            <person name="Baker B.J."/>
        </authorList>
    </citation>
    <scope>NUCLEOTIDE SEQUENCE [LARGE SCALE GENOMIC DNA]</scope>
    <source>
        <strain evidence="1">B66_G16</strain>
    </source>
</reference>
<evidence type="ECO:0000313" key="2">
    <source>
        <dbReference type="Proteomes" id="UP000278475"/>
    </source>
</evidence>
<dbReference type="Proteomes" id="UP000278475">
    <property type="component" value="Unassembled WGS sequence"/>
</dbReference>
<accession>A0A497EPX3</accession>
<protein>
    <submittedName>
        <fullName evidence="1">Uncharacterized protein</fullName>
    </submittedName>
</protein>
<evidence type="ECO:0000313" key="1">
    <source>
        <dbReference type="EMBL" id="RLE49287.1"/>
    </source>
</evidence>